<gene>
    <name evidence="1" type="ORF">MAR_034344</name>
</gene>
<keyword evidence="2" id="KW-1185">Reference proteome</keyword>
<protein>
    <submittedName>
        <fullName evidence="1">Uncharacterized protein</fullName>
    </submittedName>
</protein>
<dbReference type="EMBL" id="CP111028">
    <property type="protein sequence ID" value="WAR31802.1"/>
    <property type="molecule type" value="Genomic_DNA"/>
</dbReference>
<evidence type="ECO:0000313" key="1">
    <source>
        <dbReference type="EMBL" id="WAR31802.1"/>
    </source>
</evidence>
<evidence type="ECO:0000313" key="2">
    <source>
        <dbReference type="Proteomes" id="UP001164746"/>
    </source>
</evidence>
<organism evidence="1 2">
    <name type="scientific">Mya arenaria</name>
    <name type="common">Soft-shell clam</name>
    <dbReference type="NCBI Taxonomy" id="6604"/>
    <lineage>
        <taxon>Eukaryota</taxon>
        <taxon>Metazoa</taxon>
        <taxon>Spiralia</taxon>
        <taxon>Lophotrochozoa</taxon>
        <taxon>Mollusca</taxon>
        <taxon>Bivalvia</taxon>
        <taxon>Autobranchia</taxon>
        <taxon>Heteroconchia</taxon>
        <taxon>Euheterodonta</taxon>
        <taxon>Imparidentia</taxon>
        <taxon>Neoheterodontei</taxon>
        <taxon>Myida</taxon>
        <taxon>Myoidea</taxon>
        <taxon>Myidae</taxon>
        <taxon>Mya</taxon>
    </lineage>
</organism>
<reference evidence="1" key="1">
    <citation type="submission" date="2022-11" db="EMBL/GenBank/DDBJ databases">
        <title>Centuries of genome instability and evolution in soft-shell clam transmissible cancer (bioRxiv).</title>
        <authorList>
            <person name="Hart S.F.M."/>
            <person name="Yonemitsu M.A."/>
            <person name="Giersch R.M."/>
            <person name="Beal B.F."/>
            <person name="Arriagada G."/>
            <person name="Davis B.W."/>
            <person name="Ostrander E.A."/>
            <person name="Goff S.P."/>
            <person name="Metzger M.J."/>
        </authorList>
    </citation>
    <scope>NUCLEOTIDE SEQUENCE</scope>
    <source>
        <strain evidence="1">MELC-2E11</strain>
        <tissue evidence="1">Siphon/mantle</tissue>
    </source>
</reference>
<dbReference type="Proteomes" id="UP001164746">
    <property type="component" value="Chromosome 17"/>
</dbReference>
<sequence length="289" mass="33489">MTRELHKTVLGSIVRQMSAYTGPIQLYRTHNGIASSPYLEWRLDTFSLYPTFSCECLSYKLRRLQIQDADNNLKIDINKHAYNNAVWILATCIRSYMATYLTKQRVGNGHIATHGGKNNELVVSMFEITGKTCMVTPRVLKCRWTLVIKLTYTRFKAAFIEELSRPLMPRDIKVILWYHQGQWQLLEDLHYTIQKHQTYTSGLHTMDNIASLFTIIHPPALSGIPMLASSNKHSIHFREFQFCIALLWDQKKDSPILDFYYYTAHMYDILAPSSTIISPKISELFLTIT</sequence>
<name>A0ABY7GD12_MYAAR</name>
<proteinExistence type="predicted"/>
<accession>A0ABY7GD12</accession>